<dbReference type="PANTHER" id="PTHR19336:SF10">
    <property type="entry name" value="CENTROSOMAL PROTEIN CEP57L1"/>
    <property type="match status" value="1"/>
</dbReference>
<evidence type="ECO:0000256" key="5">
    <source>
        <dbReference type="ARBA" id="ARBA00023054"/>
    </source>
</evidence>
<keyword evidence="11" id="KW-0732">Signal</keyword>
<reference evidence="14" key="2">
    <citation type="submission" date="2025-09" db="UniProtKB">
        <authorList>
            <consortium name="Ensembl"/>
        </authorList>
    </citation>
    <scope>IDENTIFICATION</scope>
</reference>
<evidence type="ECO:0000256" key="8">
    <source>
        <dbReference type="ARBA" id="ARBA00042578"/>
    </source>
</evidence>
<evidence type="ECO:0000313" key="15">
    <source>
        <dbReference type="Proteomes" id="UP000261580"/>
    </source>
</evidence>
<dbReference type="InterPro" id="IPR025913">
    <property type="entry name" value="Cep57_CLD"/>
</dbReference>
<evidence type="ECO:0000259" key="13">
    <source>
        <dbReference type="Pfam" id="PF14073"/>
    </source>
</evidence>
<dbReference type="GO" id="GO:0043015">
    <property type="term" value="F:gamma-tubulin binding"/>
    <property type="evidence" value="ECO:0007669"/>
    <property type="project" value="InterPro"/>
</dbReference>
<dbReference type="Proteomes" id="UP000261580">
    <property type="component" value="Unassembled WGS sequence"/>
</dbReference>
<feature type="region of interest" description="Disordered" evidence="10">
    <location>
        <begin position="335"/>
        <end position="382"/>
    </location>
</feature>
<accession>A0A3Q4I4N1</accession>
<dbReference type="Bgee" id="ENSNBRG00000019258">
    <property type="expression patterns" value="Expressed in testis and 3 other cell types or tissues"/>
</dbReference>
<dbReference type="Pfam" id="PF06657">
    <property type="entry name" value="Cep57_MT_bd"/>
    <property type="match status" value="1"/>
</dbReference>
<feature type="compositionally biased region" description="Basic and acidic residues" evidence="10">
    <location>
        <begin position="359"/>
        <end position="370"/>
    </location>
</feature>
<dbReference type="GO" id="GO:0005813">
    <property type="term" value="C:centrosome"/>
    <property type="evidence" value="ECO:0007669"/>
    <property type="project" value="UniProtKB-SubCell"/>
</dbReference>
<protein>
    <recommendedName>
        <fullName evidence="7">Centrosomal protein 57kDa-like protein 1</fullName>
    </recommendedName>
    <alternativeName>
        <fullName evidence="8">Cep57-related protein</fullName>
    </alternativeName>
</protein>
<evidence type="ECO:0000256" key="3">
    <source>
        <dbReference type="ARBA" id="ARBA00022490"/>
    </source>
</evidence>
<feature type="domain" description="Cep57 centrosome localisation" evidence="13">
    <location>
        <begin position="24"/>
        <end position="56"/>
    </location>
</feature>
<dbReference type="Ensembl" id="ENSNBRT00000025889.1">
    <property type="protein sequence ID" value="ENSNBRP00000025232.1"/>
    <property type="gene ID" value="ENSNBRG00000019258.1"/>
</dbReference>
<sequence>IIKHSRLVHLYLVCLCIVVYSSSAVVDALKTLQEKIRRLELERMQAEQSYQQFSHDFVLCFIMTELDSKLQSAEARCKVLEKQLDYMRKMVENAKKERSALMENQVAQNTTNQKNAYCQKFIISGCVAAINFQMKLSILEQKLLKEEHERKLVQEKAEEVSQFLDCTYRDFFGCSSDESCLLPQKTSKPAELLPKSPMHKKMPFVAGTSTSPSHSVHANVQSILHMMKHHQPQLCQRVSALHRSEKPNRLHVDPSLSSLADLLLALQDELGQMSFEHQELVRQIDGAQNPEQRQDLQRELELLVTRMEDKGSQITKLRKHQRMVCDLQIQKLAQCRSSPEEHTAKKLSGIKPPAPSPVKTEKKGRTDRTTQKNLQLLRETQKFRNGLKQDDLSWET</sequence>
<dbReference type="Gene3D" id="1.20.58.90">
    <property type="match status" value="1"/>
</dbReference>
<dbReference type="AlphaFoldDB" id="A0A3Q4I4N1"/>
<feature type="domain" description="Cep57 centrosome localisation" evidence="13">
    <location>
        <begin position="64"/>
        <end position="115"/>
    </location>
</feature>
<organism evidence="14 15">
    <name type="scientific">Neolamprologus brichardi</name>
    <name type="common">Fairy cichlid</name>
    <name type="synonym">Lamprologus brichardi</name>
    <dbReference type="NCBI Taxonomy" id="32507"/>
    <lineage>
        <taxon>Eukaryota</taxon>
        <taxon>Metazoa</taxon>
        <taxon>Chordata</taxon>
        <taxon>Craniata</taxon>
        <taxon>Vertebrata</taxon>
        <taxon>Euteleostomi</taxon>
        <taxon>Actinopterygii</taxon>
        <taxon>Neopterygii</taxon>
        <taxon>Teleostei</taxon>
        <taxon>Neoteleostei</taxon>
        <taxon>Acanthomorphata</taxon>
        <taxon>Ovalentaria</taxon>
        <taxon>Cichlomorphae</taxon>
        <taxon>Cichliformes</taxon>
        <taxon>Cichlidae</taxon>
        <taxon>African cichlids</taxon>
        <taxon>Pseudocrenilabrinae</taxon>
        <taxon>Lamprologini</taxon>
        <taxon>Neolamprologus</taxon>
    </lineage>
</organism>
<dbReference type="GO" id="GO:0042802">
    <property type="term" value="F:identical protein binding"/>
    <property type="evidence" value="ECO:0007669"/>
    <property type="project" value="InterPro"/>
</dbReference>
<dbReference type="InterPro" id="IPR024957">
    <property type="entry name" value="Cep57_MT-bd_dom"/>
</dbReference>
<dbReference type="OMA" id="METYHDQ"/>
<keyword evidence="6" id="KW-0206">Cytoskeleton</keyword>
<proteinExistence type="inferred from homology"/>
<feature type="chain" id="PRO_5018680605" description="Centrosomal protein 57kDa-like protein 1" evidence="11">
    <location>
        <begin position="24"/>
        <end position="396"/>
    </location>
</feature>
<dbReference type="STRING" id="32507.ENSNBRP00000025232"/>
<evidence type="ECO:0000256" key="9">
    <source>
        <dbReference type="SAM" id="Coils"/>
    </source>
</evidence>
<keyword evidence="5 9" id="KW-0175">Coiled coil</keyword>
<dbReference type="Pfam" id="PF14073">
    <property type="entry name" value="Cep57_CLD"/>
    <property type="match status" value="3"/>
</dbReference>
<evidence type="ECO:0000256" key="11">
    <source>
        <dbReference type="SAM" id="SignalP"/>
    </source>
</evidence>
<keyword evidence="4" id="KW-0493">Microtubule</keyword>
<evidence type="ECO:0000256" key="1">
    <source>
        <dbReference type="ARBA" id="ARBA00004300"/>
    </source>
</evidence>
<evidence type="ECO:0000259" key="12">
    <source>
        <dbReference type="Pfam" id="PF06657"/>
    </source>
</evidence>
<name>A0A3Q4I4N1_NEOBR</name>
<feature type="signal peptide" evidence="11">
    <location>
        <begin position="1"/>
        <end position="23"/>
    </location>
</feature>
<keyword evidence="3" id="KW-0963">Cytoplasm</keyword>
<evidence type="ECO:0000256" key="4">
    <source>
        <dbReference type="ARBA" id="ARBA00022701"/>
    </source>
</evidence>
<evidence type="ECO:0000256" key="6">
    <source>
        <dbReference type="ARBA" id="ARBA00023212"/>
    </source>
</evidence>
<dbReference type="PANTHER" id="PTHR19336">
    <property type="entry name" value="UNCHARACTERIZED DUF1167"/>
    <property type="match status" value="1"/>
</dbReference>
<comment type="subcellular location">
    <subcellularLocation>
        <location evidence="1">Cytoplasm</location>
        <location evidence="1">Cytoskeleton</location>
        <location evidence="1">Microtubule organizing center</location>
        <location evidence="1">Centrosome</location>
    </subcellularLocation>
</comment>
<keyword evidence="15" id="KW-1185">Reference proteome</keyword>
<comment type="similarity">
    <text evidence="2">Belongs to the translokin family.</text>
</comment>
<evidence type="ECO:0000313" key="14">
    <source>
        <dbReference type="Ensembl" id="ENSNBRP00000025232.1"/>
    </source>
</evidence>
<evidence type="ECO:0000256" key="10">
    <source>
        <dbReference type="SAM" id="MobiDB-lite"/>
    </source>
</evidence>
<reference evidence="14" key="1">
    <citation type="submission" date="2025-08" db="UniProtKB">
        <authorList>
            <consortium name="Ensembl"/>
        </authorList>
    </citation>
    <scope>IDENTIFICATION</scope>
</reference>
<feature type="coiled-coil region" evidence="9">
    <location>
        <begin position="22"/>
        <end position="104"/>
    </location>
</feature>
<feature type="domain" description="Cep57 centrosome localisation" evidence="13">
    <location>
        <begin position="133"/>
        <end position="165"/>
    </location>
</feature>
<dbReference type="GO" id="GO:0005874">
    <property type="term" value="C:microtubule"/>
    <property type="evidence" value="ECO:0007669"/>
    <property type="project" value="UniProtKB-KW"/>
</dbReference>
<evidence type="ECO:0000256" key="2">
    <source>
        <dbReference type="ARBA" id="ARBA00008179"/>
    </source>
</evidence>
<dbReference type="GeneTree" id="ENSGT00530000063695"/>
<dbReference type="GO" id="GO:0008017">
    <property type="term" value="F:microtubule binding"/>
    <property type="evidence" value="ECO:0007669"/>
    <property type="project" value="InterPro"/>
</dbReference>
<feature type="domain" description="Cep57 centrosome microtubule-binding" evidence="12">
    <location>
        <begin position="255"/>
        <end position="320"/>
    </location>
</feature>
<evidence type="ECO:0000256" key="7">
    <source>
        <dbReference type="ARBA" id="ARBA00041218"/>
    </source>
</evidence>
<dbReference type="InterPro" id="IPR051756">
    <property type="entry name" value="Centrosomal_MT-associated"/>
</dbReference>